<name>A0ACD5YMS6_AVESA</name>
<organism evidence="1 2">
    <name type="scientific">Avena sativa</name>
    <name type="common">Oat</name>
    <dbReference type="NCBI Taxonomy" id="4498"/>
    <lineage>
        <taxon>Eukaryota</taxon>
        <taxon>Viridiplantae</taxon>
        <taxon>Streptophyta</taxon>
        <taxon>Embryophyta</taxon>
        <taxon>Tracheophyta</taxon>
        <taxon>Spermatophyta</taxon>
        <taxon>Magnoliopsida</taxon>
        <taxon>Liliopsida</taxon>
        <taxon>Poales</taxon>
        <taxon>Poaceae</taxon>
        <taxon>BOP clade</taxon>
        <taxon>Pooideae</taxon>
        <taxon>Poodae</taxon>
        <taxon>Poeae</taxon>
        <taxon>Poeae Chloroplast Group 1 (Aveneae type)</taxon>
        <taxon>Aveninae</taxon>
        <taxon>Avena</taxon>
    </lineage>
</organism>
<evidence type="ECO:0000313" key="1">
    <source>
        <dbReference type="EnsemblPlants" id="AVESA.00010b.r2.6AG1007370.1.CDS.1"/>
    </source>
</evidence>
<proteinExistence type="predicted"/>
<keyword evidence="2" id="KW-1185">Reference proteome</keyword>
<dbReference type="Proteomes" id="UP001732700">
    <property type="component" value="Chromosome 6A"/>
</dbReference>
<reference evidence="1" key="2">
    <citation type="submission" date="2025-09" db="UniProtKB">
        <authorList>
            <consortium name="EnsemblPlants"/>
        </authorList>
    </citation>
    <scope>IDENTIFICATION</scope>
</reference>
<accession>A0ACD5YMS6</accession>
<protein>
    <submittedName>
        <fullName evidence="1">Uncharacterized protein</fullName>
    </submittedName>
</protein>
<evidence type="ECO:0000313" key="2">
    <source>
        <dbReference type="Proteomes" id="UP001732700"/>
    </source>
</evidence>
<dbReference type="EnsemblPlants" id="AVESA.00010b.r2.6AG1007370.1">
    <property type="protein sequence ID" value="AVESA.00010b.r2.6AG1007370.1.CDS.1"/>
    <property type="gene ID" value="AVESA.00010b.r2.6AG1007370"/>
</dbReference>
<sequence length="593" mass="63069">MSEDLIRIEMHAAGEYLLIFDNISDRNAAVQWQGAVSVGSAKFILSPWSRFRGASAGRLNYRARICLEGVPRSAHQVEAVRSLFGANDIIDCVDDIICSKEESGCFRLWVWMGDVAALARRGRLDLEEPLEVDSPLMHYPELGIEADPPIRAGPIKTLSYDIILHLDRVTDFSGSPASSPGSNVSYHSDVSGLPSDTSMTQAFPTNWAYRWFLGYEAGTFPPPSRAPVHSRIRFPDGHGRNGGGGSGGGGAGGGRRDEGTEGGRSSRPGGRMEWRRSQPQPPATGDHRGSDASGYHHQLAELVGAAAGSLVVSPAREPMAELQPLVPAVMACMPNLMDSVPVLGQTGPTRESPKRKEADGLEDDTRLLHGLAEQGSHAWGALPEDGDAAAGTGTQKQVLWDAEEDNAATRDEPIDVLLYGPHSPRAQVSPTLIGPLGEGECSGLHGSDVIVPYVGADGPVVGQGTDDPLQCFLLEHSKPKDSPLLPPPVHSAAGDDRQDHRKIKSTTLGKRSDRLAAKRTAGCSTMEKVNLVLLKKSGLLPEEATPQPADLQRIQKIYNKPLPSSYIAAVTALVEAGSSGKFMAAAGLGLLAA</sequence>
<reference evidence="1" key="1">
    <citation type="submission" date="2021-05" db="EMBL/GenBank/DDBJ databases">
        <authorList>
            <person name="Scholz U."/>
            <person name="Mascher M."/>
            <person name="Fiebig A."/>
        </authorList>
    </citation>
    <scope>NUCLEOTIDE SEQUENCE [LARGE SCALE GENOMIC DNA]</scope>
</reference>